<feature type="transmembrane region" description="Helical" evidence="6">
    <location>
        <begin position="60"/>
        <end position="80"/>
    </location>
</feature>
<feature type="transmembrane region" description="Helical" evidence="6">
    <location>
        <begin position="115"/>
        <end position="135"/>
    </location>
</feature>
<protein>
    <submittedName>
        <fullName evidence="8">EamA family transporter</fullName>
    </submittedName>
</protein>
<feature type="transmembrane region" description="Helical" evidence="6">
    <location>
        <begin position="170"/>
        <end position="190"/>
    </location>
</feature>
<keyword evidence="9" id="KW-1185">Reference proteome</keyword>
<feature type="transmembrane region" description="Helical" evidence="6">
    <location>
        <begin position="202"/>
        <end position="220"/>
    </location>
</feature>
<feature type="transmembrane region" description="Helical" evidence="6">
    <location>
        <begin position="30"/>
        <end position="48"/>
    </location>
</feature>
<keyword evidence="5 6" id="KW-0472">Membrane</keyword>
<dbReference type="Gene3D" id="1.10.3730.20">
    <property type="match status" value="1"/>
</dbReference>
<dbReference type="AlphaFoldDB" id="A0A7G5FED0"/>
<feature type="transmembrane region" description="Helical" evidence="6">
    <location>
        <begin position="141"/>
        <end position="158"/>
    </location>
</feature>
<dbReference type="InterPro" id="IPR000620">
    <property type="entry name" value="EamA_dom"/>
</dbReference>
<feature type="transmembrane region" description="Helical" evidence="6">
    <location>
        <begin position="257"/>
        <end position="280"/>
    </location>
</feature>
<keyword evidence="4 6" id="KW-1133">Transmembrane helix</keyword>
<evidence type="ECO:0000313" key="8">
    <source>
        <dbReference type="EMBL" id="QMV84971.1"/>
    </source>
</evidence>
<accession>A0A7G5FED0</accession>
<evidence type="ECO:0000256" key="4">
    <source>
        <dbReference type="ARBA" id="ARBA00022989"/>
    </source>
</evidence>
<dbReference type="SUPFAM" id="SSF103481">
    <property type="entry name" value="Multidrug resistance efflux transporter EmrE"/>
    <property type="match status" value="2"/>
</dbReference>
<evidence type="ECO:0000256" key="5">
    <source>
        <dbReference type="ARBA" id="ARBA00023136"/>
    </source>
</evidence>
<dbReference type="Proteomes" id="UP000515570">
    <property type="component" value="Chromosome"/>
</dbReference>
<feature type="transmembrane region" description="Helical" evidence="6">
    <location>
        <begin position="86"/>
        <end position="108"/>
    </location>
</feature>
<dbReference type="InterPro" id="IPR050638">
    <property type="entry name" value="AA-Vitamin_Transporters"/>
</dbReference>
<dbReference type="GO" id="GO:0016020">
    <property type="term" value="C:membrane"/>
    <property type="evidence" value="ECO:0007669"/>
    <property type="project" value="UniProtKB-SubCell"/>
</dbReference>
<feature type="domain" description="EamA" evidence="7">
    <location>
        <begin position="8"/>
        <end position="129"/>
    </location>
</feature>
<dbReference type="RefSeq" id="WP_182385778.1">
    <property type="nucleotide sequence ID" value="NZ_CP059833.1"/>
</dbReference>
<dbReference type="EMBL" id="CP059833">
    <property type="protein sequence ID" value="QMV84971.1"/>
    <property type="molecule type" value="Genomic_DNA"/>
</dbReference>
<reference evidence="8 9" key="1">
    <citation type="submission" date="2020-07" db="EMBL/GenBank/DDBJ databases">
        <title>non toxigenic Corynebacterium sp. nov from a clinical source.</title>
        <authorList>
            <person name="Bernier A.-M."/>
            <person name="Bernard K."/>
        </authorList>
    </citation>
    <scope>NUCLEOTIDE SEQUENCE [LARGE SCALE GENOMIC DNA]</scope>
    <source>
        <strain evidence="9">NML 93-0612</strain>
    </source>
</reference>
<evidence type="ECO:0000256" key="6">
    <source>
        <dbReference type="SAM" id="Phobius"/>
    </source>
</evidence>
<comment type="subcellular location">
    <subcellularLocation>
        <location evidence="1">Membrane</location>
        <topology evidence="1">Multi-pass membrane protein</topology>
    </subcellularLocation>
</comment>
<gene>
    <name evidence="8" type="ORF">HW450_11660</name>
</gene>
<dbReference type="PANTHER" id="PTHR32322:SF2">
    <property type="entry name" value="EAMA DOMAIN-CONTAINING PROTEIN"/>
    <property type="match status" value="1"/>
</dbReference>
<keyword evidence="3 6" id="KW-0812">Transmembrane</keyword>
<name>A0A7G5FED0_9CORY</name>
<evidence type="ECO:0000256" key="3">
    <source>
        <dbReference type="ARBA" id="ARBA00022692"/>
    </source>
</evidence>
<feature type="domain" description="EamA" evidence="7">
    <location>
        <begin position="139"/>
        <end position="271"/>
    </location>
</feature>
<dbReference type="Pfam" id="PF00892">
    <property type="entry name" value="EamA"/>
    <property type="match status" value="2"/>
</dbReference>
<organism evidence="8 9">
    <name type="scientific">Corynebacterium hindlerae</name>
    <dbReference type="NCBI Taxonomy" id="699041"/>
    <lineage>
        <taxon>Bacteria</taxon>
        <taxon>Bacillati</taxon>
        <taxon>Actinomycetota</taxon>
        <taxon>Actinomycetes</taxon>
        <taxon>Mycobacteriales</taxon>
        <taxon>Corynebacteriaceae</taxon>
        <taxon>Corynebacterium</taxon>
    </lineage>
</organism>
<feature type="transmembrane region" description="Helical" evidence="6">
    <location>
        <begin position="232"/>
        <end position="251"/>
    </location>
</feature>
<feature type="transmembrane region" description="Helical" evidence="6">
    <location>
        <begin position="7"/>
        <end position="24"/>
    </location>
</feature>
<evidence type="ECO:0000259" key="7">
    <source>
        <dbReference type="Pfam" id="PF00892"/>
    </source>
</evidence>
<evidence type="ECO:0000256" key="2">
    <source>
        <dbReference type="ARBA" id="ARBA00007362"/>
    </source>
</evidence>
<evidence type="ECO:0000256" key="1">
    <source>
        <dbReference type="ARBA" id="ARBA00004141"/>
    </source>
</evidence>
<dbReference type="PANTHER" id="PTHR32322">
    <property type="entry name" value="INNER MEMBRANE TRANSPORTER"/>
    <property type="match status" value="1"/>
</dbReference>
<evidence type="ECO:0000313" key="9">
    <source>
        <dbReference type="Proteomes" id="UP000515570"/>
    </source>
</evidence>
<sequence length="286" mass="30318">MEFLKASVVPVIWSTTYVVTAQFLPPDRPILAAILRALPAGLVLLLIVRTLPKGQWWWKSSILALANFTGFFGLLFLAAYQLPNGVAAVLTNTSPLVVMILAPFLLGVRVTRIQIGAGLVAVLGVAGLTLTGPVALSPLGVVAGLGASACIGAGTVLAKRWGRPDDVPQIAVTSWQLTLGGLFPVPFLAWEGLPERLTWVNIAGYAYLSIFGALIAYIIWFSALARLDAVRVALLAPITPLCATLIAVIFVHERLSALQWAGGALVVASLAATQLLPALMRKRTQQ</sequence>
<comment type="similarity">
    <text evidence="2">Belongs to the EamA transporter family.</text>
</comment>
<proteinExistence type="inferred from homology"/>
<dbReference type="InterPro" id="IPR037185">
    <property type="entry name" value="EmrE-like"/>
</dbReference>